<dbReference type="EMBL" id="CP036316">
    <property type="protein sequence ID" value="QDT63365.1"/>
    <property type="molecule type" value="Genomic_DNA"/>
</dbReference>
<evidence type="ECO:0008006" key="3">
    <source>
        <dbReference type="Google" id="ProtNLM"/>
    </source>
</evidence>
<sequence length="168" mass="18803">MNSYRFSFWIDAEGGLTDELVDQLYEAGCDDALVGAIDDHVYLDFDREAPSIGEAISSAIRDIRSAGCSVIRFRGDYLVSASQIAERIGRSRASITQLIKGQRGDKSFPVPLTSDRPLWVWDDVEAYFNGPPESESSLKTSYELAMELCRLVPNKKDRNKIFLDIDPS</sequence>
<evidence type="ECO:0000313" key="2">
    <source>
        <dbReference type="Proteomes" id="UP000319976"/>
    </source>
</evidence>
<proteinExistence type="predicted"/>
<dbReference type="AlphaFoldDB" id="A0A517T4R2"/>
<name>A0A517T4R2_9PLAN</name>
<accession>A0A517T4R2</accession>
<dbReference type="Proteomes" id="UP000319976">
    <property type="component" value="Chromosome"/>
</dbReference>
<keyword evidence="2" id="KW-1185">Reference proteome</keyword>
<evidence type="ECO:0000313" key="1">
    <source>
        <dbReference type="EMBL" id="QDT63365.1"/>
    </source>
</evidence>
<protein>
    <recommendedName>
        <fullName evidence="3">DNA-binding protein</fullName>
    </recommendedName>
</protein>
<reference evidence="1 2" key="1">
    <citation type="submission" date="2019-02" db="EMBL/GenBank/DDBJ databases">
        <title>Deep-cultivation of Planctomycetes and their phenomic and genomic characterization uncovers novel biology.</title>
        <authorList>
            <person name="Wiegand S."/>
            <person name="Jogler M."/>
            <person name="Boedeker C."/>
            <person name="Pinto D."/>
            <person name="Vollmers J."/>
            <person name="Rivas-Marin E."/>
            <person name="Kohn T."/>
            <person name="Peeters S.H."/>
            <person name="Heuer A."/>
            <person name="Rast P."/>
            <person name="Oberbeckmann S."/>
            <person name="Bunk B."/>
            <person name="Jeske O."/>
            <person name="Meyerdierks A."/>
            <person name="Storesund J.E."/>
            <person name="Kallscheuer N."/>
            <person name="Luecker S."/>
            <person name="Lage O.M."/>
            <person name="Pohl T."/>
            <person name="Merkel B.J."/>
            <person name="Hornburger P."/>
            <person name="Mueller R.-W."/>
            <person name="Bruemmer F."/>
            <person name="Labrenz M."/>
            <person name="Spormann A.M."/>
            <person name="Op den Camp H."/>
            <person name="Overmann J."/>
            <person name="Amann R."/>
            <person name="Jetten M.S.M."/>
            <person name="Mascher T."/>
            <person name="Medema M.H."/>
            <person name="Devos D.P."/>
            <person name="Kaster A.-K."/>
            <person name="Ovreas L."/>
            <person name="Rohde M."/>
            <person name="Galperin M.Y."/>
            <person name="Jogler C."/>
        </authorList>
    </citation>
    <scope>NUCLEOTIDE SEQUENCE [LARGE SCALE GENOMIC DNA]</scope>
    <source>
        <strain evidence="1 2">V22</strain>
    </source>
</reference>
<dbReference type="KEGG" id="chya:V22_05860"/>
<dbReference type="RefSeq" id="WP_145259636.1">
    <property type="nucleotide sequence ID" value="NZ_CP036316.1"/>
</dbReference>
<organism evidence="1 2">
    <name type="scientific">Calycomorphotria hydatis</name>
    <dbReference type="NCBI Taxonomy" id="2528027"/>
    <lineage>
        <taxon>Bacteria</taxon>
        <taxon>Pseudomonadati</taxon>
        <taxon>Planctomycetota</taxon>
        <taxon>Planctomycetia</taxon>
        <taxon>Planctomycetales</taxon>
        <taxon>Planctomycetaceae</taxon>
        <taxon>Calycomorphotria</taxon>
    </lineage>
</organism>
<dbReference type="OrthoDB" id="275189at2"/>
<gene>
    <name evidence="1" type="ORF">V22_05860</name>
</gene>